<dbReference type="AlphaFoldDB" id="A0AAE3Y1D3"/>
<dbReference type="InterPro" id="IPR000055">
    <property type="entry name" value="Restrct_endonuc_typeI_TRD"/>
</dbReference>
<evidence type="ECO:0000313" key="6">
    <source>
        <dbReference type="Proteomes" id="UP001184828"/>
    </source>
</evidence>
<evidence type="ECO:0000259" key="4">
    <source>
        <dbReference type="Pfam" id="PF01420"/>
    </source>
</evidence>
<dbReference type="GO" id="GO:0009307">
    <property type="term" value="P:DNA restriction-modification system"/>
    <property type="evidence" value="ECO:0007669"/>
    <property type="project" value="UniProtKB-KW"/>
</dbReference>
<protein>
    <submittedName>
        <fullName evidence="5">Restriction endonuclease S subunit</fullName>
    </submittedName>
</protein>
<organism evidence="5 6">
    <name type="scientific">Variovorax paradoxus</name>
    <dbReference type="NCBI Taxonomy" id="34073"/>
    <lineage>
        <taxon>Bacteria</taxon>
        <taxon>Pseudomonadati</taxon>
        <taxon>Pseudomonadota</taxon>
        <taxon>Betaproteobacteria</taxon>
        <taxon>Burkholderiales</taxon>
        <taxon>Comamonadaceae</taxon>
        <taxon>Variovorax</taxon>
    </lineage>
</organism>
<comment type="similarity">
    <text evidence="1">Belongs to the type-I restriction system S methylase family.</text>
</comment>
<dbReference type="InterPro" id="IPR044946">
    <property type="entry name" value="Restrct_endonuc_typeI_TRD_sf"/>
</dbReference>
<dbReference type="Gene3D" id="3.90.220.20">
    <property type="entry name" value="DNA methylase specificity domains"/>
    <property type="match status" value="2"/>
</dbReference>
<reference evidence="5" key="1">
    <citation type="submission" date="2023-07" db="EMBL/GenBank/DDBJ databases">
        <title>Sorghum-associated microbial communities from plants grown in Nebraska, USA.</title>
        <authorList>
            <person name="Schachtman D."/>
        </authorList>
    </citation>
    <scope>NUCLEOTIDE SEQUENCE</scope>
    <source>
        <strain evidence="5">DS2114</strain>
    </source>
</reference>
<name>A0AAE3Y1D3_VARPD</name>
<dbReference type="SUPFAM" id="SSF116734">
    <property type="entry name" value="DNA methylase specificity domain"/>
    <property type="match status" value="2"/>
</dbReference>
<feature type="domain" description="Type I restriction modification DNA specificity" evidence="4">
    <location>
        <begin position="155"/>
        <end position="328"/>
    </location>
</feature>
<accession>A0AAE3Y1D3</accession>
<dbReference type="Pfam" id="PF01420">
    <property type="entry name" value="Methylase_S"/>
    <property type="match status" value="2"/>
</dbReference>
<evidence type="ECO:0000256" key="1">
    <source>
        <dbReference type="ARBA" id="ARBA00010923"/>
    </source>
</evidence>
<sequence>MTAAGLAACGATLLPKGTVLFSSRAPIGYVAIAANDISTNQGFKSFVLPEGFDSRYCYYQLKYLRPQAEMVATGTTFKELSGAVAATLPFKIAPLNEQTRIADQLDTLLARIQACIDRLDAIPALLKRFRQAVLEAALSGQATDDWREAESSSLEGWKPATISDIAVVGTGSTPLRSNGNFFSKSGTPWVTSAATSRAYVDTADEFVTPAAISAHRLKIYAPGTLLVAMYGEGKTRGQVSELRIHAAINQACAAISVDRRKASTEFVKLALLAQYEQMRALAEGGNQPNLNLSKVKGIPVLLPPEREQAEIVRRVKALFALADRIEARHAAAVAHVQRLTSLTLAKAFRGELVQQDVNDEPASVLLQRIAKTPAPAVKTQRGRPRPQQPREFTALPAMQPDGVAFPAGAWAASGQLDEHATTAQLIAVLKAWGEPMPQDQVRLAAVLCLQPRLFTAALPAQDAASWRRLVGAEAEPLPASMAVLQPAVNTHWRRALAGLRSRGDLVVSGAGPQDTWALGPGADRVDTAGWPDGRAGWVAAYLRARGVAALLPLLSPAAVDFVHARAA</sequence>
<dbReference type="Proteomes" id="UP001184828">
    <property type="component" value="Unassembled WGS sequence"/>
</dbReference>
<dbReference type="GO" id="GO:0003677">
    <property type="term" value="F:DNA binding"/>
    <property type="evidence" value="ECO:0007669"/>
    <property type="project" value="UniProtKB-KW"/>
</dbReference>
<feature type="domain" description="Type I restriction modification DNA specificity" evidence="4">
    <location>
        <begin position="6"/>
        <end position="112"/>
    </location>
</feature>
<keyword evidence="5" id="KW-0540">Nuclease</keyword>
<keyword evidence="2" id="KW-0680">Restriction system</keyword>
<evidence type="ECO:0000256" key="3">
    <source>
        <dbReference type="ARBA" id="ARBA00023125"/>
    </source>
</evidence>
<keyword evidence="5" id="KW-0378">Hydrolase</keyword>
<dbReference type="PANTHER" id="PTHR43140:SF1">
    <property type="entry name" value="TYPE I RESTRICTION ENZYME ECOKI SPECIFICITY SUBUNIT"/>
    <property type="match status" value="1"/>
</dbReference>
<gene>
    <name evidence="5" type="ORF">J2738_004963</name>
</gene>
<dbReference type="EMBL" id="JAVDQZ010000008">
    <property type="protein sequence ID" value="MDR6428799.1"/>
    <property type="molecule type" value="Genomic_DNA"/>
</dbReference>
<keyword evidence="3" id="KW-0238">DNA-binding</keyword>
<comment type="caution">
    <text evidence="5">The sequence shown here is derived from an EMBL/GenBank/DDBJ whole genome shotgun (WGS) entry which is preliminary data.</text>
</comment>
<dbReference type="PANTHER" id="PTHR43140">
    <property type="entry name" value="TYPE-1 RESTRICTION ENZYME ECOKI SPECIFICITY PROTEIN"/>
    <property type="match status" value="1"/>
</dbReference>
<evidence type="ECO:0000256" key="2">
    <source>
        <dbReference type="ARBA" id="ARBA00022747"/>
    </source>
</evidence>
<dbReference type="InterPro" id="IPR051212">
    <property type="entry name" value="Type-I_RE_S_subunit"/>
</dbReference>
<keyword evidence="5" id="KW-0255">Endonuclease</keyword>
<dbReference type="GO" id="GO:0004519">
    <property type="term" value="F:endonuclease activity"/>
    <property type="evidence" value="ECO:0007669"/>
    <property type="project" value="UniProtKB-KW"/>
</dbReference>
<proteinExistence type="inferred from homology"/>
<evidence type="ECO:0000313" key="5">
    <source>
        <dbReference type="EMBL" id="MDR6428799.1"/>
    </source>
</evidence>